<evidence type="ECO:0000313" key="4">
    <source>
        <dbReference type="Proteomes" id="UP000693946"/>
    </source>
</evidence>
<accession>A0AAV6RXJ9</accession>
<sequence>MTVRHELSWSFTVITCVFFLVFYLLHLLLLLLLHHFLLPSQPCDLFLKGDLTQSRVGGQREVKTDNYDDDDDNNNNKNNNNNNNKTNAMGGPWSRQHRPPELVLTLTRLD</sequence>
<evidence type="ECO:0000256" key="1">
    <source>
        <dbReference type="SAM" id="MobiDB-lite"/>
    </source>
</evidence>
<dbReference type="EMBL" id="JAGKHQ010000008">
    <property type="protein sequence ID" value="KAG7510288.1"/>
    <property type="molecule type" value="Genomic_DNA"/>
</dbReference>
<gene>
    <name evidence="3" type="ORF">JOB18_017944</name>
</gene>
<comment type="caution">
    <text evidence="3">The sequence shown here is derived from an EMBL/GenBank/DDBJ whole genome shotgun (WGS) entry which is preliminary data.</text>
</comment>
<feature type="compositionally biased region" description="Low complexity" evidence="1">
    <location>
        <begin position="75"/>
        <end position="87"/>
    </location>
</feature>
<protein>
    <submittedName>
        <fullName evidence="3">Uncharacterized protein</fullName>
    </submittedName>
</protein>
<evidence type="ECO:0000256" key="2">
    <source>
        <dbReference type="SAM" id="Phobius"/>
    </source>
</evidence>
<dbReference type="Proteomes" id="UP000693946">
    <property type="component" value="Linkage Group LG16"/>
</dbReference>
<keyword evidence="2" id="KW-0472">Membrane</keyword>
<evidence type="ECO:0000313" key="3">
    <source>
        <dbReference type="EMBL" id="KAG7510288.1"/>
    </source>
</evidence>
<feature type="transmembrane region" description="Helical" evidence="2">
    <location>
        <begin position="12"/>
        <end position="33"/>
    </location>
</feature>
<feature type="region of interest" description="Disordered" evidence="1">
    <location>
        <begin position="58"/>
        <end position="110"/>
    </location>
</feature>
<reference evidence="3 4" key="1">
    <citation type="journal article" date="2021" name="Sci. Rep.">
        <title>Chromosome anchoring in Senegalese sole (Solea senegalensis) reveals sex-associated markers and genome rearrangements in flatfish.</title>
        <authorList>
            <person name="Guerrero-Cozar I."/>
            <person name="Gomez-Garrido J."/>
            <person name="Berbel C."/>
            <person name="Martinez-Blanch J.F."/>
            <person name="Alioto T."/>
            <person name="Claros M.G."/>
            <person name="Gagnaire P.A."/>
            <person name="Manchado M."/>
        </authorList>
    </citation>
    <scope>NUCLEOTIDE SEQUENCE [LARGE SCALE GENOMIC DNA]</scope>
    <source>
        <strain evidence="3">Sse05_10M</strain>
    </source>
</reference>
<keyword evidence="4" id="KW-1185">Reference proteome</keyword>
<keyword evidence="2" id="KW-0812">Transmembrane</keyword>
<proteinExistence type="predicted"/>
<organism evidence="3 4">
    <name type="scientific">Solea senegalensis</name>
    <name type="common">Senegalese sole</name>
    <dbReference type="NCBI Taxonomy" id="28829"/>
    <lineage>
        <taxon>Eukaryota</taxon>
        <taxon>Metazoa</taxon>
        <taxon>Chordata</taxon>
        <taxon>Craniata</taxon>
        <taxon>Vertebrata</taxon>
        <taxon>Euteleostomi</taxon>
        <taxon>Actinopterygii</taxon>
        <taxon>Neopterygii</taxon>
        <taxon>Teleostei</taxon>
        <taxon>Neoteleostei</taxon>
        <taxon>Acanthomorphata</taxon>
        <taxon>Carangaria</taxon>
        <taxon>Pleuronectiformes</taxon>
        <taxon>Pleuronectoidei</taxon>
        <taxon>Soleidae</taxon>
        <taxon>Solea</taxon>
    </lineage>
</organism>
<name>A0AAV6RXJ9_SOLSE</name>
<dbReference type="AlphaFoldDB" id="A0AAV6RXJ9"/>
<keyword evidence="2" id="KW-1133">Transmembrane helix</keyword>